<dbReference type="GO" id="GO:0046872">
    <property type="term" value="F:metal ion binding"/>
    <property type="evidence" value="ECO:0007669"/>
    <property type="project" value="UniProtKB-KW"/>
</dbReference>
<name>A0A3N2D9K1_9MICO</name>
<evidence type="ECO:0000256" key="1">
    <source>
        <dbReference type="ARBA" id="ARBA00000552"/>
    </source>
</evidence>
<dbReference type="InterPro" id="IPR011051">
    <property type="entry name" value="RmlC_Cupin_sf"/>
</dbReference>
<comment type="caution">
    <text evidence="8">The sequence shown here is derived from an EMBL/GenBank/DDBJ whole genome shotgun (WGS) entry which is preliminary data.</text>
</comment>
<organism evidence="8 9">
    <name type="scientific">Salana multivorans</name>
    <dbReference type="NCBI Taxonomy" id="120377"/>
    <lineage>
        <taxon>Bacteria</taxon>
        <taxon>Bacillati</taxon>
        <taxon>Actinomycetota</taxon>
        <taxon>Actinomycetes</taxon>
        <taxon>Micrococcales</taxon>
        <taxon>Beutenbergiaceae</taxon>
        <taxon>Salana</taxon>
    </lineage>
</organism>
<dbReference type="GO" id="GO:0045490">
    <property type="term" value="P:pectin catabolic process"/>
    <property type="evidence" value="ECO:0007669"/>
    <property type="project" value="InterPro"/>
</dbReference>
<dbReference type="PANTHER" id="PTHR38461:SF1">
    <property type="entry name" value="4-DEOXY-L-THREO-5-HEXOSULOSE-URONATE KETOL-ISOMERASE"/>
    <property type="match status" value="1"/>
</dbReference>
<dbReference type="Proteomes" id="UP000275356">
    <property type="component" value="Unassembled WGS sequence"/>
</dbReference>
<reference evidence="8 9" key="1">
    <citation type="submission" date="2018-11" db="EMBL/GenBank/DDBJ databases">
        <title>Sequencing the genomes of 1000 actinobacteria strains.</title>
        <authorList>
            <person name="Klenk H.-P."/>
        </authorList>
    </citation>
    <scope>NUCLEOTIDE SEQUENCE [LARGE SCALE GENOMIC DNA]</scope>
    <source>
        <strain evidence="8 9">DSM 13521</strain>
    </source>
</reference>
<dbReference type="CDD" id="cd20491">
    <property type="entry name" value="cupin_KduI_C"/>
    <property type="match status" value="1"/>
</dbReference>
<dbReference type="InterPro" id="IPR014710">
    <property type="entry name" value="RmlC-like_jellyroll"/>
</dbReference>
<accession>A0A3N2D9K1</accession>
<evidence type="ECO:0000256" key="2">
    <source>
        <dbReference type="ARBA" id="ARBA00001947"/>
    </source>
</evidence>
<keyword evidence="9" id="KW-1185">Reference proteome</keyword>
<gene>
    <name evidence="8" type="ORF">EDD28_1028</name>
</gene>
<dbReference type="GO" id="GO:0008697">
    <property type="term" value="F:4-deoxy-L-threo-5-hexosulose-uronate ketol-isomerase activity"/>
    <property type="evidence" value="ECO:0007669"/>
    <property type="project" value="UniProtKB-EC"/>
</dbReference>
<keyword evidence="6" id="KW-0862">Zinc</keyword>
<dbReference type="InterPro" id="IPR027449">
    <property type="entry name" value="KduI_N"/>
</dbReference>
<protein>
    <recommendedName>
        <fullName evidence="4">5-dehydro-4-deoxy-D-glucuronate isomerase</fullName>
        <ecNumber evidence="4">5.3.1.17</ecNumber>
    </recommendedName>
</protein>
<dbReference type="SUPFAM" id="SSF51182">
    <property type="entry name" value="RmlC-like cupins"/>
    <property type="match status" value="1"/>
</dbReference>
<sequence length="273" mass="29462">MSVTRLWSSHPDDVARLDGGQLRERFVLSGLFTPGEVSWGYAHDDRLLIGGVVVEAGVLVRLEAPEIIGAEFLLERRELGLVGVAGRVEVSADGEVFGLGEQDVLYLPLGTRDVTLAGEGAVYLVSAPAHHRGSAELASREGVEAVVLGSAERSNHRTIRKYIHADGIASNQLVLGITTLEPGSVWNTMPPHVHPRRTEAYLYTGLGEDVLVHLMGRPDATRHLVLHERDVVVSPPWSIHTASATGAYSFVWAMAGENVDYGDVEGVDPLGLR</sequence>
<dbReference type="InterPro" id="IPR007045">
    <property type="entry name" value="KduI"/>
</dbReference>
<dbReference type="GO" id="GO:0042840">
    <property type="term" value="P:D-glucuronate catabolic process"/>
    <property type="evidence" value="ECO:0007669"/>
    <property type="project" value="TreeGrafter"/>
</dbReference>
<keyword evidence="5" id="KW-0479">Metal-binding</keyword>
<comment type="catalytic activity">
    <reaction evidence="1">
        <text>5-dehydro-4-deoxy-D-glucuronate = 3-deoxy-D-glycero-2,5-hexodiulosonate</text>
        <dbReference type="Rhea" id="RHEA:23896"/>
        <dbReference type="ChEBI" id="CHEBI:17117"/>
        <dbReference type="ChEBI" id="CHEBI:29071"/>
        <dbReference type="EC" id="5.3.1.17"/>
    </reaction>
</comment>
<keyword evidence="7 8" id="KW-0413">Isomerase</keyword>
<dbReference type="GO" id="GO:0019698">
    <property type="term" value="P:D-galacturonate catabolic process"/>
    <property type="evidence" value="ECO:0007669"/>
    <property type="project" value="TreeGrafter"/>
</dbReference>
<dbReference type="EC" id="5.3.1.17" evidence="4"/>
<evidence type="ECO:0000256" key="5">
    <source>
        <dbReference type="ARBA" id="ARBA00022723"/>
    </source>
</evidence>
<dbReference type="Pfam" id="PF04962">
    <property type="entry name" value="KduI"/>
    <property type="match status" value="1"/>
</dbReference>
<dbReference type="InterPro" id="IPR021120">
    <property type="entry name" value="KduI/IolB_isomerase"/>
</dbReference>
<dbReference type="RefSeq" id="WP_123738623.1">
    <property type="nucleotide sequence ID" value="NZ_RKHQ01000001.1"/>
</dbReference>
<dbReference type="EMBL" id="RKHQ01000001">
    <property type="protein sequence ID" value="ROR96443.1"/>
    <property type="molecule type" value="Genomic_DNA"/>
</dbReference>
<dbReference type="NCBIfam" id="NF002091">
    <property type="entry name" value="PRK00924.1"/>
    <property type="match status" value="1"/>
</dbReference>
<evidence type="ECO:0000256" key="3">
    <source>
        <dbReference type="ARBA" id="ARBA00008086"/>
    </source>
</evidence>
<dbReference type="Gene3D" id="2.60.120.10">
    <property type="entry name" value="Jelly Rolls"/>
    <property type="match status" value="1"/>
</dbReference>
<proteinExistence type="inferred from homology"/>
<dbReference type="CDD" id="cd20294">
    <property type="entry name" value="cupin_KduI_N"/>
    <property type="match status" value="1"/>
</dbReference>
<comment type="cofactor">
    <cofactor evidence="2">
        <name>Zn(2+)</name>
        <dbReference type="ChEBI" id="CHEBI:29105"/>
    </cofactor>
</comment>
<evidence type="ECO:0000256" key="6">
    <source>
        <dbReference type="ARBA" id="ARBA00022833"/>
    </source>
</evidence>
<dbReference type="OrthoDB" id="9770644at2"/>
<dbReference type="PANTHER" id="PTHR38461">
    <property type="entry name" value="4-DEOXY-L-THREO-5-HEXOSULOSE-URONATE KETOL-ISOMERASE"/>
    <property type="match status" value="1"/>
</dbReference>
<dbReference type="AlphaFoldDB" id="A0A3N2D9K1"/>
<evidence type="ECO:0000313" key="8">
    <source>
        <dbReference type="EMBL" id="ROR96443.1"/>
    </source>
</evidence>
<comment type="similarity">
    <text evidence="3">Belongs to the KduI family.</text>
</comment>
<evidence type="ECO:0000313" key="9">
    <source>
        <dbReference type="Proteomes" id="UP000275356"/>
    </source>
</evidence>
<evidence type="ECO:0000256" key="4">
    <source>
        <dbReference type="ARBA" id="ARBA00012547"/>
    </source>
</evidence>
<evidence type="ECO:0000256" key="7">
    <source>
        <dbReference type="ARBA" id="ARBA00023235"/>
    </source>
</evidence>
<dbReference type="Gene3D" id="2.60.120.520">
    <property type="entry name" value="pectin degrading enzyme 5-keto 4- deoxyuronate isomerase, domain 1"/>
    <property type="match status" value="1"/>
</dbReference>